<dbReference type="RefSeq" id="WP_172689618.1">
    <property type="nucleotide sequence ID" value="NZ_KY126370.1"/>
</dbReference>
<proteinExistence type="predicted"/>
<dbReference type="AlphaFoldDB" id="A0A217EW20"/>
<dbReference type="Pfam" id="PF21818">
    <property type="entry name" value="DUF6884"/>
    <property type="match status" value="1"/>
</dbReference>
<sequence length="217" mass="23802">MSTGNVHLIVTCTSRKTVPAGDAVFPNERDVERAYGLWLERLAQARRGSPSMTAGELYTGQHWSRAVAVAARNGAEMWVISAGLGLLHVSDPVVPYEATFSSMPFCHRTHWERLTTRPPAERRYASLKTLMQAGPDDRFVVAASPVYLRAVESDLLAGRGALRTSEQLQVVTSKGYQGKLKDNVRYTSAGMMKALNTNMTGLNISYASQLLVNDVSK</sequence>
<organism evidence="2">
    <name type="scientific">Enterobacter cloacae subsp. cloacae</name>
    <dbReference type="NCBI Taxonomy" id="336306"/>
    <lineage>
        <taxon>Bacteria</taxon>
        <taxon>Pseudomonadati</taxon>
        <taxon>Pseudomonadota</taxon>
        <taxon>Gammaproteobacteria</taxon>
        <taxon>Enterobacterales</taxon>
        <taxon>Enterobacteriaceae</taxon>
        <taxon>Enterobacter</taxon>
        <taxon>Enterobacter cloacae complex</taxon>
    </lineage>
</organism>
<dbReference type="InterPro" id="IPR049251">
    <property type="entry name" value="DUF6884"/>
</dbReference>
<geneLocation type="plasmid" evidence="2">
    <name>pOP-I</name>
</geneLocation>
<evidence type="ECO:0000313" key="2">
    <source>
        <dbReference type="EMBL" id="ARB02543.1"/>
    </source>
</evidence>
<accession>A0A217EW20</accession>
<evidence type="ECO:0000259" key="1">
    <source>
        <dbReference type="Pfam" id="PF21818"/>
    </source>
</evidence>
<keyword evidence="2" id="KW-0614">Plasmid</keyword>
<reference evidence="2" key="1">
    <citation type="submission" date="2016-11" db="EMBL/GenBank/DDBJ databases">
        <title>Evolution of class 1 integrons: mobilization and dispersal via food-borne bacteria.</title>
        <authorList>
            <person name="Ghaly T.M."/>
            <person name="Chow L."/>
            <person name="Asher A.J."/>
            <person name="Waldron L.S."/>
            <person name="Gillings M.R."/>
        </authorList>
    </citation>
    <scope>NUCLEOTIDE SEQUENCE</scope>
    <source>
        <strain evidence="2">MN201516</strain>
        <plasmid evidence="2">pOP-I</plasmid>
    </source>
</reference>
<protein>
    <recommendedName>
        <fullName evidence="1">DUF6884 domain-containing protein</fullName>
    </recommendedName>
</protein>
<name>A0A217EW20_ENTCL</name>
<feature type="domain" description="DUF6884" evidence="1">
    <location>
        <begin position="51"/>
        <end position="148"/>
    </location>
</feature>
<dbReference type="EMBL" id="KY126370">
    <property type="protein sequence ID" value="ARB02543.1"/>
    <property type="molecule type" value="Genomic_DNA"/>
</dbReference>
<gene>
    <name evidence="2" type="ORF">MN049</name>
</gene>